<evidence type="ECO:0000256" key="2">
    <source>
        <dbReference type="ARBA" id="ARBA00022679"/>
    </source>
</evidence>
<proteinExistence type="inferred from homology"/>
<protein>
    <submittedName>
        <fullName evidence="4">Spermidine hydroxycinnamoyl transferase</fullName>
    </submittedName>
</protein>
<name>A0A7J6WJL9_THATH</name>
<comment type="caution">
    <text evidence="4">The sequence shown here is derived from an EMBL/GenBank/DDBJ whole genome shotgun (WGS) entry which is preliminary data.</text>
</comment>
<dbReference type="PANTHER" id="PTHR31642:SF324">
    <property type="entry name" value="SPERMIDINE HYDROXYCINNAMOYL TRANSFERASE"/>
    <property type="match status" value="1"/>
</dbReference>
<dbReference type="Pfam" id="PF02458">
    <property type="entry name" value="Transferase"/>
    <property type="match status" value="1"/>
</dbReference>
<dbReference type="EMBL" id="JABWDY010014521">
    <property type="protein sequence ID" value="KAF5197579.1"/>
    <property type="molecule type" value="Genomic_DNA"/>
</dbReference>
<keyword evidence="3" id="KW-0012">Acyltransferase</keyword>
<evidence type="ECO:0000256" key="3">
    <source>
        <dbReference type="ARBA" id="ARBA00023315"/>
    </source>
</evidence>
<keyword evidence="2 4" id="KW-0808">Transferase</keyword>
<dbReference type="InterPro" id="IPR023213">
    <property type="entry name" value="CAT-like_dom_sf"/>
</dbReference>
<keyword evidence="5" id="KW-1185">Reference proteome</keyword>
<evidence type="ECO:0000313" key="5">
    <source>
        <dbReference type="Proteomes" id="UP000554482"/>
    </source>
</evidence>
<dbReference type="FunFam" id="3.30.559.10:FF:000008">
    <property type="entry name" value="Tryptamine hydroxycinnamoyl transferase"/>
    <property type="match status" value="1"/>
</dbReference>
<dbReference type="OrthoDB" id="671439at2759"/>
<accession>A0A7J6WJL9</accession>
<sequence>MISIKCSQTVKPNEPTPNVQLRLTVCDHVKPWSHTSTVYFYQQVLKNRFASAVETLKSSLGDSLVHYYPFAGRLKWIGEGQLEVDCNEMGAEIIEAESEAKIEDYGDFCPTTELSKLVPHVDYITADITKLPILLVQVTTFKCGGMCIGISISHILADGIGAVQFISSWSKIARKEKVDILPFHDRSVLSNSELPLAKLHFDHIELKDPPPLIRSRHNVNEEHTKETKVTMLKLTKEQVHKLKVHANEDKIKDGSRDYSRFEVIAGHIWKCASKARTHEHEQLTVLRTAVDCRKHIKPPLSSSYYGNAITVATPMAKSGDLISLPLGYATNKIRESVDKVSNNDYIRSYMEVLKSQPDVTPFGDSTKGGRAFYGNPNLALTSWLGLSIYDSDFGWGKPIYMGPATLNNVDGKSFIIPGRDEASLIIPICLQVAHMDEFKNFFYQL</sequence>
<dbReference type="Proteomes" id="UP000554482">
    <property type="component" value="Unassembled WGS sequence"/>
</dbReference>
<dbReference type="PANTHER" id="PTHR31642">
    <property type="entry name" value="TRICHOTHECENE 3-O-ACETYLTRANSFERASE"/>
    <property type="match status" value="1"/>
</dbReference>
<dbReference type="AlphaFoldDB" id="A0A7J6WJL9"/>
<comment type="similarity">
    <text evidence="1">Belongs to the plant acyltransferase family.</text>
</comment>
<gene>
    <name evidence="4" type="ORF">FRX31_012833</name>
</gene>
<organism evidence="4 5">
    <name type="scientific">Thalictrum thalictroides</name>
    <name type="common">Rue-anemone</name>
    <name type="synonym">Anemone thalictroides</name>
    <dbReference type="NCBI Taxonomy" id="46969"/>
    <lineage>
        <taxon>Eukaryota</taxon>
        <taxon>Viridiplantae</taxon>
        <taxon>Streptophyta</taxon>
        <taxon>Embryophyta</taxon>
        <taxon>Tracheophyta</taxon>
        <taxon>Spermatophyta</taxon>
        <taxon>Magnoliopsida</taxon>
        <taxon>Ranunculales</taxon>
        <taxon>Ranunculaceae</taxon>
        <taxon>Thalictroideae</taxon>
        <taxon>Thalictrum</taxon>
    </lineage>
</organism>
<evidence type="ECO:0000256" key="1">
    <source>
        <dbReference type="ARBA" id="ARBA00009861"/>
    </source>
</evidence>
<dbReference type="Gene3D" id="3.30.559.10">
    <property type="entry name" value="Chloramphenicol acetyltransferase-like domain"/>
    <property type="match status" value="2"/>
</dbReference>
<evidence type="ECO:0000313" key="4">
    <source>
        <dbReference type="EMBL" id="KAF5197579.1"/>
    </source>
</evidence>
<dbReference type="InterPro" id="IPR050317">
    <property type="entry name" value="Plant_Fungal_Acyltransferase"/>
</dbReference>
<dbReference type="GO" id="GO:0016747">
    <property type="term" value="F:acyltransferase activity, transferring groups other than amino-acyl groups"/>
    <property type="evidence" value="ECO:0007669"/>
    <property type="project" value="TreeGrafter"/>
</dbReference>
<reference evidence="4 5" key="1">
    <citation type="submission" date="2020-06" db="EMBL/GenBank/DDBJ databases">
        <title>Transcriptomic and genomic resources for Thalictrum thalictroides and T. hernandezii: Facilitating candidate gene discovery in an emerging model plant lineage.</title>
        <authorList>
            <person name="Arias T."/>
            <person name="Riano-Pachon D.M."/>
            <person name="Di Stilio V.S."/>
        </authorList>
    </citation>
    <scope>NUCLEOTIDE SEQUENCE [LARGE SCALE GENOMIC DNA]</scope>
    <source>
        <strain evidence="5">cv. WT478/WT964</strain>
        <tissue evidence="4">Leaves</tissue>
    </source>
</reference>